<protein>
    <submittedName>
        <fullName evidence="1">Uncharacterized protein</fullName>
    </submittedName>
</protein>
<organism evidence="1 2">
    <name type="scientific">Porites lobata</name>
    <dbReference type="NCBI Taxonomy" id="104759"/>
    <lineage>
        <taxon>Eukaryota</taxon>
        <taxon>Metazoa</taxon>
        <taxon>Cnidaria</taxon>
        <taxon>Anthozoa</taxon>
        <taxon>Hexacorallia</taxon>
        <taxon>Scleractinia</taxon>
        <taxon>Fungiina</taxon>
        <taxon>Poritidae</taxon>
        <taxon>Porites</taxon>
    </lineage>
</organism>
<proteinExistence type="predicted"/>
<evidence type="ECO:0000313" key="1">
    <source>
        <dbReference type="EMBL" id="CAH3039196.1"/>
    </source>
</evidence>
<comment type="caution">
    <text evidence="1">The sequence shown here is derived from an EMBL/GenBank/DDBJ whole genome shotgun (WGS) entry which is preliminary data.</text>
</comment>
<evidence type="ECO:0000313" key="2">
    <source>
        <dbReference type="Proteomes" id="UP001159405"/>
    </source>
</evidence>
<accession>A0ABN8MZ98</accession>
<keyword evidence="2" id="KW-1185">Reference proteome</keyword>
<dbReference type="Proteomes" id="UP001159405">
    <property type="component" value="Unassembled WGS sequence"/>
</dbReference>
<feature type="non-terminal residue" evidence="1">
    <location>
        <position position="202"/>
    </location>
</feature>
<name>A0ABN8MZ98_9CNID</name>
<reference evidence="1 2" key="1">
    <citation type="submission" date="2022-05" db="EMBL/GenBank/DDBJ databases">
        <authorList>
            <consortium name="Genoscope - CEA"/>
            <person name="William W."/>
        </authorList>
    </citation>
    <scope>NUCLEOTIDE SEQUENCE [LARGE SCALE GENOMIC DNA]</scope>
</reference>
<dbReference type="EMBL" id="CALNXK010000007">
    <property type="protein sequence ID" value="CAH3039196.1"/>
    <property type="molecule type" value="Genomic_DNA"/>
</dbReference>
<sequence>MFEKTQKSANPSILTADPVIQAKSKAENITSTQASGEPEATFELPDVLSDLKGGIFAKGLLQLLEEHRPTPNTTGGCYSSIQDFSLFGCGYMPFTVLQHLVEPFSNSNSGSGPFSSLLLSSHSSRVSGGKPTTLQLFESSASLETELLLSAEMTDTQGTCGSYDMTALPNLVSIPLIKPKQTAPDNLNYFSEKEGWELGYDD</sequence>
<gene>
    <name evidence="1" type="ORF">PLOB_00043055</name>
</gene>